<dbReference type="AlphaFoldDB" id="D8STE6"/>
<accession>D8STE6</accession>
<dbReference type="PANTHER" id="PTHR47434">
    <property type="entry name" value="PROTEIN PTST HOMOLOG 3, CHLOROPLASTIC"/>
    <property type="match status" value="1"/>
</dbReference>
<feature type="compositionally biased region" description="Basic residues" evidence="2">
    <location>
        <begin position="253"/>
        <end position="262"/>
    </location>
</feature>
<gene>
    <name evidence="4" type="ORF">SELMODRAFT_451336</name>
</gene>
<dbReference type="EMBL" id="GL377639">
    <property type="protein sequence ID" value="EFJ12385.1"/>
    <property type="molecule type" value="Genomic_DNA"/>
</dbReference>
<feature type="region of interest" description="Disordered" evidence="2">
    <location>
        <begin position="156"/>
        <end position="177"/>
    </location>
</feature>
<dbReference type="InterPro" id="IPR013783">
    <property type="entry name" value="Ig-like_fold"/>
</dbReference>
<dbReference type="KEGG" id="smo:SELMODRAFT_451336"/>
<dbReference type="InParanoid" id="D8STE6"/>
<dbReference type="FunCoup" id="D8STE6">
    <property type="interactions" value="1605"/>
</dbReference>
<dbReference type="STRING" id="88036.D8STE6"/>
<feature type="compositionally biased region" description="Low complexity" evidence="2">
    <location>
        <begin position="359"/>
        <end position="379"/>
    </location>
</feature>
<feature type="compositionally biased region" description="Low complexity" evidence="2">
    <location>
        <begin position="330"/>
        <end position="341"/>
    </location>
</feature>
<sequence length="615" mass="67690">MEYLDALQTLASCSSPAPASAIARRNLRCVSSRGRRSPASIRLHLVEFQQSLQRSRIVAAVFLSSEVRATARPRRGGRRKKAESQDGDVELEIFKFMEQSGKPNTFPTKEELFAAGRGDLVEAAVRKGGWLTVGWDFQRPSSSGSDLTQEKFEIHVNGSRKKKDRASKNGSSDSDEQHLMRLNGQTSQSFPAKGILVHGSNPVESSCPANDGPSYIRNGKGRRHPRKTTSTLAEIDKATTNGPELNAEASHEHWRRKRRKKTTSIAADDSTSVKNALSWIHDMVQKREQWILESRSRPSKLRSSETPPADITPAEPESSPLSRSDDSRVSRSSSRIFSAESPARGSLKGTSLRPFSRVPSSTTESPETSARSLTSSSPSKTGQDIRTPAPLTRTSSRVYSTGASALSKKSSSSAASFSSTTETGGSNSFNFRLQKLETKLLATRAALKSGRATLLKGEDKLLQVQRKTSEDLAKAADSLEFKETEIMQTRAELRRTRAQVTAMQAKMALELSEARKAADEKQVLLDRAENALKMMRFVRIVWPNAASHVLLTGSFDGWTNKIKMEKSGAGVFVTALHLYPGRYEVKFIVDGTWRVDPCRPITYADGIENNVLMVS</sequence>
<reference evidence="4 5" key="1">
    <citation type="journal article" date="2011" name="Science">
        <title>The Selaginella genome identifies genetic changes associated with the evolution of vascular plants.</title>
        <authorList>
            <person name="Banks J.A."/>
            <person name="Nishiyama T."/>
            <person name="Hasebe M."/>
            <person name="Bowman J.L."/>
            <person name="Gribskov M."/>
            <person name="dePamphilis C."/>
            <person name="Albert V.A."/>
            <person name="Aono N."/>
            <person name="Aoyama T."/>
            <person name="Ambrose B.A."/>
            <person name="Ashton N.W."/>
            <person name="Axtell M.J."/>
            <person name="Barker E."/>
            <person name="Barker M.S."/>
            <person name="Bennetzen J.L."/>
            <person name="Bonawitz N.D."/>
            <person name="Chapple C."/>
            <person name="Cheng C."/>
            <person name="Correa L.G."/>
            <person name="Dacre M."/>
            <person name="DeBarry J."/>
            <person name="Dreyer I."/>
            <person name="Elias M."/>
            <person name="Engstrom E.M."/>
            <person name="Estelle M."/>
            <person name="Feng L."/>
            <person name="Finet C."/>
            <person name="Floyd S.K."/>
            <person name="Frommer W.B."/>
            <person name="Fujita T."/>
            <person name="Gramzow L."/>
            <person name="Gutensohn M."/>
            <person name="Harholt J."/>
            <person name="Hattori M."/>
            <person name="Heyl A."/>
            <person name="Hirai T."/>
            <person name="Hiwatashi Y."/>
            <person name="Ishikawa M."/>
            <person name="Iwata M."/>
            <person name="Karol K.G."/>
            <person name="Koehler B."/>
            <person name="Kolukisaoglu U."/>
            <person name="Kubo M."/>
            <person name="Kurata T."/>
            <person name="Lalonde S."/>
            <person name="Li K."/>
            <person name="Li Y."/>
            <person name="Litt A."/>
            <person name="Lyons E."/>
            <person name="Manning G."/>
            <person name="Maruyama T."/>
            <person name="Michael T.P."/>
            <person name="Mikami K."/>
            <person name="Miyazaki S."/>
            <person name="Morinaga S."/>
            <person name="Murata T."/>
            <person name="Mueller-Roeber B."/>
            <person name="Nelson D.R."/>
            <person name="Obara M."/>
            <person name="Oguri Y."/>
            <person name="Olmstead R.G."/>
            <person name="Onodera N."/>
            <person name="Petersen B.L."/>
            <person name="Pils B."/>
            <person name="Prigge M."/>
            <person name="Rensing S.A."/>
            <person name="Riano-Pachon D.M."/>
            <person name="Roberts A.W."/>
            <person name="Sato Y."/>
            <person name="Scheller H.V."/>
            <person name="Schulz B."/>
            <person name="Schulz C."/>
            <person name="Shakirov E.V."/>
            <person name="Shibagaki N."/>
            <person name="Shinohara N."/>
            <person name="Shippen D.E."/>
            <person name="Soerensen I."/>
            <person name="Sotooka R."/>
            <person name="Sugimoto N."/>
            <person name="Sugita M."/>
            <person name="Sumikawa N."/>
            <person name="Tanurdzic M."/>
            <person name="Theissen G."/>
            <person name="Ulvskov P."/>
            <person name="Wakazuki S."/>
            <person name="Weng J.K."/>
            <person name="Willats W.W."/>
            <person name="Wipf D."/>
            <person name="Wolf P.G."/>
            <person name="Yang L."/>
            <person name="Zimmer A.D."/>
            <person name="Zhu Q."/>
            <person name="Mitros T."/>
            <person name="Hellsten U."/>
            <person name="Loque D."/>
            <person name="Otillar R."/>
            <person name="Salamov A."/>
            <person name="Schmutz J."/>
            <person name="Shapiro H."/>
            <person name="Lindquist E."/>
            <person name="Lucas S."/>
            <person name="Rokhsar D."/>
            <person name="Grigoriev I.V."/>
        </authorList>
    </citation>
    <scope>NUCLEOTIDE SEQUENCE [LARGE SCALE GENOMIC DNA]</scope>
</reference>
<dbReference type="InterPro" id="IPR032640">
    <property type="entry name" value="AMPK1_CBM"/>
</dbReference>
<dbReference type="Gramene" id="EFJ12385">
    <property type="protein sequence ID" value="EFJ12385"/>
    <property type="gene ID" value="SELMODRAFT_451336"/>
</dbReference>
<dbReference type="GO" id="GO:2001070">
    <property type="term" value="F:starch binding"/>
    <property type="evidence" value="ECO:0000318"/>
    <property type="project" value="GO_Central"/>
</dbReference>
<dbReference type="OMA" id="EASHEHW"/>
<dbReference type="CDD" id="cd02859">
    <property type="entry name" value="E_set_AMPKbeta_like_N"/>
    <property type="match status" value="1"/>
</dbReference>
<keyword evidence="5" id="KW-1185">Reference proteome</keyword>
<evidence type="ECO:0000313" key="4">
    <source>
        <dbReference type="EMBL" id="EFJ12385.1"/>
    </source>
</evidence>
<dbReference type="Pfam" id="PF16561">
    <property type="entry name" value="AMPK1_CBM"/>
    <property type="match status" value="1"/>
</dbReference>
<dbReference type="SUPFAM" id="SSF81296">
    <property type="entry name" value="E set domains"/>
    <property type="match status" value="1"/>
</dbReference>
<dbReference type="Proteomes" id="UP000001514">
    <property type="component" value="Unassembled WGS sequence"/>
</dbReference>
<evidence type="ECO:0000256" key="1">
    <source>
        <dbReference type="SAM" id="Coils"/>
    </source>
</evidence>
<dbReference type="InterPro" id="IPR014756">
    <property type="entry name" value="Ig_E-set"/>
</dbReference>
<feature type="compositionally biased region" description="Low complexity" evidence="2">
    <location>
        <begin position="400"/>
        <end position="425"/>
    </location>
</feature>
<dbReference type="GO" id="GO:0019252">
    <property type="term" value="P:starch biosynthetic process"/>
    <property type="evidence" value="ECO:0000318"/>
    <property type="project" value="GO_Central"/>
</dbReference>
<feature type="region of interest" description="Disordered" evidence="2">
    <location>
        <begin position="201"/>
        <end position="269"/>
    </location>
</feature>
<evidence type="ECO:0000313" key="5">
    <source>
        <dbReference type="Proteomes" id="UP000001514"/>
    </source>
</evidence>
<dbReference type="HOGENOM" id="CLU_020708_1_1_1"/>
<feature type="coiled-coil region" evidence="1">
    <location>
        <begin position="472"/>
        <end position="531"/>
    </location>
</feature>
<evidence type="ECO:0000256" key="2">
    <source>
        <dbReference type="SAM" id="MobiDB-lite"/>
    </source>
</evidence>
<name>D8STE6_SELML</name>
<dbReference type="GO" id="GO:0009507">
    <property type="term" value="C:chloroplast"/>
    <property type="evidence" value="ECO:0000318"/>
    <property type="project" value="GO_Central"/>
</dbReference>
<dbReference type="eggNOG" id="KOG1616">
    <property type="taxonomic scope" value="Eukaryota"/>
</dbReference>
<feature type="region of interest" description="Disordered" evidence="2">
    <location>
        <begin position="295"/>
        <end position="425"/>
    </location>
</feature>
<dbReference type="PANTHER" id="PTHR47434:SF1">
    <property type="entry name" value="PROTEIN PTST HOMOLOG 2, CHLOROPLASTIC"/>
    <property type="match status" value="1"/>
</dbReference>
<keyword evidence="1" id="KW-0175">Coiled coil</keyword>
<dbReference type="OrthoDB" id="531008at2759"/>
<feature type="domain" description="AMP-activated protein kinase glycogen-binding" evidence="3">
    <location>
        <begin position="538"/>
        <end position="614"/>
    </location>
</feature>
<dbReference type="Gene3D" id="2.60.40.10">
    <property type="entry name" value="Immunoglobulins"/>
    <property type="match status" value="1"/>
</dbReference>
<feature type="compositionally biased region" description="Polar residues" evidence="2">
    <location>
        <begin position="228"/>
        <end position="243"/>
    </location>
</feature>
<proteinExistence type="predicted"/>
<protein>
    <recommendedName>
        <fullName evidence="3">AMP-activated protein kinase glycogen-binding domain-containing protein</fullName>
    </recommendedName>
</protein>
<organism evidence="5">
    <name type="scientific">Selaginella moellendorffii</name>
    <name type="common">Spikemoss</name>
    <dbReference type="NCBI Taxonomy" id="88036"/>
    <lineage>
        <taxon>Eukaryota</taxon>
        <taxon>Viridiplantae</taxon>
        <taxon>Streptophyta</taxon>
        <taxon>Embryophyta</taxon>
        <taxon>Tracheophyta</taxon>
        <taxon>Lycopodiopsida</taxon>
        <taxon>Selaginellales</taxon>
        <taxon>Selaginellaceae</taxon>
        <taxon>Selaginella</taxon>
    </lineage>
</organism>
<evidence type="ECO:0000259" key="3">
    <source>
        <dbReference type="Pfam" id="PF16561"/>
    </source>
</evidence>